<gene>
    <name evidence="2" type="ORF">JYU34_012413</name>
</gene>
<reference evidence="2 3" key="1">
    <citation type="submission" date="2021-06" db="EMBL/GenBank/DDBJ databases">
        <title>A haploid diamondback moth (Plutella xylostella L.) genome assembly resolves 31 chromosomes and identifies a diamide resistance mutation.</title>
        <authorList>
            <person name="Ward C.M."/>
            <person name="Perry K.D."/>
            <person name="Baker G."/>
            <person name="Powis K."/>
            <person name="Heckel D.G."/>
            <person name="Baxter S.W."/>
        </authorList>
    </citation>
    <scope>NUCLEOTIDE SEQUENCE [LARGE SCALE GENOMIC DNA]</scope>
    <source>
        <strain evidence="2 3">LV</strain>
        <tissue evidence="2">Single pupa</tissue>
    </source>
</reference>
<comment type="caution">
    <text evidence="2">The sequence shown here is derived from an EMBL/GenBank/DDBJ whole genome shotgun (WGS) entry which is preliminary data.</text>
</comment>
<evidence type="ECO:0000313" key="3">
    <source>
        <dbReference type="Proteomes" id="UP000823941"/>
    </source>
</evidence>
<protein>
    <submittedName>
        <fullName evidence="2">Uncharacterized protein</fullName>
    </submittedName>
</protein>
<feature type="region of interest" description="Disordered" evidence="1">
    <location>
        <begin position="16"/>
        <end position="70"/>
    </location>
</feature>
<feature type="compositionally biased region" description="Polar residues" evidence="1">
    <location>
        <begin position="52"/>
        <end position="70"/>
    </location>
</feature>
<dbReference type="Proteomes" id="UP000823941">
    <property type="component" value="Chromosome 17"/>
</dbReference>
<proteinExistence type="predicted"/>
<organism evidence="2 3">
    <name type="scientific">Plutella xylostella</name>
    <name type="common">Diamondback moth</name>
    <name type="synonym">Plutella maculipennis</name>
    <dbReference type="NCBI Taxonomy" id="51655"/>
    <lineage>
        <taxon>Eukaryota</taxon>
        <taxon>Metazoa</taxon>
        <taxon>Ecdysozoa</taxon>
        <taxon>Arthropoda</taxon>
        <taxon>Hexapoda</taxon>
        <taxon>Insecta</taxon>
        <taxon>Pterygota</taxon>
        <taxon>Neoptera</taxon>
        <taxon>Endopterygota</taxon>
        <taxon>Lepidoptera</taxon>
        <taxon>Glossata</taxon>
        <taxon>Ditrysia</taxon>
        <taxon>Yponomeutoidea</taxon>
        <taxon>Plutellidae</taxon>
        <taxon>Plutella</taxon>
    </lineage>
</organism>
<evidence type="ECO:0000313" key="2">
    <source>
        <dbReference type="EMBL" id="KAG7302497.1"/>
    </source>
</evidence>
<accession>A0ABQ7QB99</accession>
<name>A0ABQ7QB99_PLUXY</name>
<sequence>MCRHMERGPVCGVLFDRGRGGAVPEPPAVGPPRQTRQAAPRASAPARATTTHNQISNITAHDKTSQCSVQ</sequence>
<keyword evidence="3" id="KW-1185">Reference proteome</keyword>
<evidence type="ECO:0000256" key="1">
    <source>
        <dbReference type="SAM" id="MobiDB-lite"/>
    </source>
</evidence>
<feature type="compositionally biased region" description="Low complexity" evidence="1">
    <location>
        <begin position="31"/>
        <end position="51"/>
    </location>
</feature>
<dbReference type="EMBL" id="JAHIBW010000017">
    <property type="protein sequence ID" value="KAG7302497.1"/>
    <property type="molecule type" value="Genomic_DNA"/>
</dbReference>